<evidence type="ECO:0000256" key="1">
    <source>
        <dbReference type="SAM" id="MobiDB-lite"/>
    </source>
</evidence>
<evidence type="ECO:0000313" key="4">
    <source>
        <dbReference type="Proteomes" id="UP000274097"/>
    </source>
</evidence>
<name>A0A3A9JCY2_9PROT</name>
<reference evidence="2 5" key="1">
    <citation type="submission" date="2018-09" db="EMBL/GenBank/DDBJ databases">
        <title>Roseomonas sp. nov., isolated from feces of Tibetan antelopes in the Qinghai-Tibet plateau, China.</title>
        <authorList>
            <person name="Tian Z."/>
        </authorList>
    </citation>
    <scope>NUCLEOTIDE SEQUENCE [LARGE SCALE GENOMIC DNA]</scope>
    <source>
        <strain evidence="3 4">Z23</strain>
        <strain evidence="2 5">Z24</strain>
    </source>
</reference>
<dbReference type="AlphaFoldDB" id="A0A3A9JCY2"/>
<keyword evidence="4" id="KW-1185">Reference proteome</keyword>
<proteinExistence type="predicted"/>
<feature type="region of interest" description="Disordered" evidence="1">
    <location>
        <begin position="49"/>
        <end position="87"/>
    </location>
</feature>
<dbReference type="EMBL" id="RFLX01000002">
    <property type="protein sequence ID" value="RMI26531.1"/>
    <property type="molecule type" value="Genomic_DNA"/>
</dbReference>
<evidence type="ECO:0000313" key="5">
    <source>
        <dbReference type="Proteomes" id="UP000278036"/>
    </source>
</evidence>
<dbReference type="EMBL" id="RAQU01000152">
    <property type="protein sequence ID" value="RKK02435.1"/>
    <property type="molecule type" value="Genomic_DNA"/>
</dbReference>
<gene>
    <name evidence="2" type="ORF">D6Z83_19775</name>
    <name evidence="3" type="ORF">EBE87_04480</name>
</gene>
<sequence>MAGGIGRIARALVNGAVARQKYRAMHRAGLGGWKGDLLRVVGRMAGDAWRRRQGPSAPPPATPSARLSRGGMAGEWPSMVDSRRCGP</sequence>
<dbReference type="InParanoid" id="A0A3A9JCY2"/>
<evidence type="ECO:0000313" key="2">
    <source>
        <dbReference type="EMBL" id="RKK02435.1"/>
    </source>
</evidence>
<comment type="caution">
    <text evidence="2">The sequence shown here is derived from an EMBL/GenBank/DDBJ whole genome shotgun (WGS) entry which is preliminary data.</text>
</comment>
<dbReference type="RefSeq" id="WP_120639962.1">
    <property type="nucleotide sequence ID" value="NZ_RAQU01000152.1"/>
</dbReference>
<protein>
    <submittedName>
        <fullName evidence="2">Uncharacterized protein</fullName>
    </submittedName>
</protein>
<dbReference type="OrthoDB" id="9900790at2"/>
<organism evidence="2 5">
    <name type="scientific">Teichococcus wenyumeiae</name>
    <dbReference type="NCBI Taxonomy" id="2478470"/>
    <lineage>
        <taxon>Bacteria</taxon>
        <taxon>Pseudomonadati</taxon>
        <taxon>Pseudomonadota</taxon>
        <taxon>Alphaproteobacteria</taxon>
        <taxon>Acetobacterales</taxon>
        <taxon>Roseomonadaceae</taxon>
        <taxon>Roseomonas</taxon>
    </lineage>
</organism>
<evidence type="ECO:0000313" key="3">
    <source>
        <dbReference type="EMBL" id="RMI26531.1"/>
    </source>
</evidence>
<dbReference type="Proteomes" id="UP000274097">
    <property type="component" value="Unassembled WGS sequence"/>
</dbReference>
<accession>A0A3A9JCY2</accession>
<dbReference type="Proteomes" id="UP000278036">
    <property type="component" value="Unassembled WGS sequence"/>
</dbReference>